<dbReference type="HOGENOM" id="CLU_3358450_0_0_6"/>
<dbReference type="AlphaFoldDB" id="B8CKM4"/>
<evidence type="ECO:0000313" key="2">
    <source>
        <dbReference type="Proteomes" id="UP000000753"/>
    </source>
</evidence>
<dbReference type="Proteomes" id="UP000000753">
    <property type="component" value="Chromosome"/>
</dbReference>
<dbReference type="KEGG" id="swp:swp_1414"/>
<keyword evidence="2" id="KW-1185">Reference proteome</keyword>
<proteinExistence type="predicted"/>
<organism evidence="1 2">
    <name type="scientific">Shewanella piezotolerans (strain WP3 / JCM 13877)</name>
    <dbReference type="NCBI Taxonomy" id="225849"/>
    <lineage>
        <taxon>Bacteria</taxon>
        <taxon>Pseudomonadati</taxon>
        <taxon>Pseudomonadota</taxon>
        <taxon>Gammaproteobacteria</taxon>
        <taxon>Alteromonadales</taxon>
        <taxon>Shewanellaceae</taxon>
        <taxon>Shewanella</taxon>
    </lineage>
</organism>
<reference evidence="1 2" key="1">
    <citation type="journal article" date="2008" name="PLoS ONE">
        <title>Environmental adaptation: genomic analysis of the piezotolerant and psychrotolerant deep-sea iron reducing bacterium Shewanella piezotolerans WP3.</title>
        <authorList>
            <person name="Wang F."/>
            <person name="Wang J."/>
            <person name="Jian H."/>
            <person name="Zhang B."/>
            <person name="Li S."/>
            <person name="Wang F."/>
            <person name="Zeng X."/>
            <person name="Gao L."/>
            <person name="Bartlett D.H."/>
            <person name="Yu J."/>
            <person name="Hu S."/>
            <person name="Xiao X."/>
        </authorList>
    </citation>
    <scope>NUCLEOTIDE SEQUENCE [LARGE SCALE GENOMIC DNA]</scope>
    <source>
        <strain evidence="2">WP3 / JCM 13877</strain>
    </source>
</reference>
<sequence length="36" mass="4075">MVKLLMQLVLVQQPSGQAQNLVDGRFLYKKHGLYSA</sequence>
<dbReference type="EMBL" id="CP000472">
    <property type="protein sequence ID" value="ACJ28200.1"/>
    <property type="molecule type" value="Genomic_DNA"/>
</dbReference>
<name>B8CKM4_SHEPW</name>
<dbReference type="STRING" id="225849.swp_1414"/>
<gene>
    <name evidence="1" type="ordered locus">swp_1414</name>
</gene>
<accession>B8CKM4</accession>
<protein>
    <submittedName>
        <fullName evidence="1">Uncharacterized protein</fullName>
    </submittedName>
</protein>
<evidence type="ECO:0000313" key="1">
    <source>
        <dbReference type="EMBL" id="ACJ28200.1"/>
    </source>
</evidence>